<gene>
    <name evidence="3" type="ORF">DM01DRAFT_1404063</name>
</gene>
<evidence type="ECO:0000313" key="3">
    <source>
        <dbReference type="EMBL" id="ORX62415.1"/>
    </source>
</evidence>
<evidence type="ECO:0000256" key="2">
    <source>
        <dbReference type="SAM" id="MobiDB-lite"/>
    </source>
</evidence>
<dbReference type="EMBL" id="MCGT01000002">
    <property type="protein sequence ID" value="ORX62415.1"/>
    <property type="molecule type" value="Genomic_DNA"/>
</dbReference>
<feature type="region of interest" description="Disordered" evidence="2">
    <location>
        <begin position="80"/>
        <end position="116"/>
    </location>
</feature>
<protein>
    <submittedName>
        <fullName evidence="3">Uncharacterized protein</fullName>
    </submittedName>
</protein>
<organism evidence="3 4">
    <name type="scientific">Hesseltinella vesiculosa</name>
    <dbReference type="NCBI Taxonomy" id="101127"/>
    <lineage>
        <taxon>Eukaryota</taxon>
        <taxon>Fungi</taxon>
        <taxon>Fungi incertae sedis</taxon>
        <taxon>Mucoromycota</taxon>
        <taxon>Mucoromycotina</taxon>
        <taxon>Mucoromycetes</taxon>
        <taxon>Mucorales</taxon>
        <taxon>Cunninghamellaceae</taxon>
        <taxon>Hesseltinella</taxon>
    </lineage>
</organism>
<evidence type="ECO:0000256" key="1">
    <source>
        <dbReference type="SAM" id="Coils"/>
    </source>
</evidence>
<name>A0A1X2GWJ9_9FUNG</name>
<dbReference type="AlphaFoldDB" id="A0A1X2GWJ9"/>
<accession>A0A1X2GWJ9</accession>
<keyword evidence="4" id="KW-1185">Reference proteome</keyword>
<evidence type="ECO:0000313" key="4">
    <source>
        <dbReference type="Proteomes" id="UP000242146"/>
    </source>
</evidence>
<comment type="caution">
    <text evidence="3">The sequence shown here is derived from an EMBL/GenBank/DDBJ whole genome shotgun (WGS) entry which is preliminary data.</text>
</comment>
<dbReference type="OrthoDB" id="2287431at2759"/>
<reference evidence="3 4" key="1">
    <citation type="submission" date="2016-07" db="EMBL/GenBank/DDBJ databases">
        <title>Pervasive Adenine N6-methylation of Active Genes in Fungi.</title>
        <authorList>
            <consortium name="DOE Joint Genome Institute"/>
            <person name="Mondo S.J."/>
            <person name="Dannebaum R.O."/>
            <person name="Kuo R.C."/>
            <person name="Labutti K."/>
            <person name="Haridas S."/>
            <person name="Kuo A."/>
            <person name="Salamov A."/>
            <person name="Ahrendt S.R."/>
            <person name="Lipzen A."/>
            <person name="Sullivan W."/>
            <person name="Andreopoulos W.B."/>
            <person name="Clum A."/>
            <person name="Lindquist E."/>
            <person name="Daum C."/>
            <person name="Ramamoorthy G.K."/>
            <person name="Gryganskyi A."/>
            <person name="Culley D."/>
            <person name="Magnuson J.K."/>
            <person name="James T.Y."/>
            <person name="O'Malley M.A."/>
            <person name="Stajich J.E."/>
            <person name="Spatafora J.W."/>
            <person name="Visel A."/>
            <person name="Grigoriev I.V."/>
        </authorList>
    </citation>
    <scope>NUCLEOTIDE SEQUENCE [LARGE SCALE GENOMIC DNA]</scope>
    <source>
        <strain evidence="3 4">NRRL 3301</strain>
    </source>
</reference>
<keyword evidence="1" id="KW-0175">Coiled coil</keyword>
<sequence length="229" mass="25824">MKLSKLFTPNPSNAPVPSAYPTRSLSEKQYKQARVLEQAEKELLAYHSEIMLHTLPPHFNTAHPLPYRMKANGAIVMNRKPSLPTEWPRNDDDATLLTSDPADQKNRTSPLPADDFLTSIPLRVPAHRRPNGPSTSFAPAINRSSSLPSLATAHPPVKHDVSTAVSTERKLTILLDELDAVQEQGNAMYRKCQELEQAQRQLQEQLRQRDLVISSLRNHIQQCRPPKHE</sequence>
<proteinExistence type="predicted"/>
<feature type="region of interest" description="Disordered" evidence="2">
    <location>
        <begin position="1"/>
        <end position="25"/>
    </location>
</feature>
<dbReference type="STRING" id="101127.A0A1X2GWJ9"/>
<dbReference type="Proteomes" id="UP000242146">
    <property type="component" value="Unassembled WGS sequence"/>
</dbReference>
<feature type="coiled-coil region" evidence="1">
    <location>
        <begin position="164"/>
        <end position="215"/>
    </location>
</feature>